<dbReference type="PANTHER" id="PTHR13693:SF3">
    <property type="entry name" value="LD36009P"/>
    <property type="match status" value="1"/>
</dbReference>
<dbReference type="Proteomes" id="UP000023152">
    <property type="component" value="Unassembled WGS sequence"/>
</dbReference>
<dbReference type="GO" id="GO:0004758">
    <property type="term" value="F:serine C-palmitoyltransferase activity"/>
    <property type="evidence" value="ECO:0007669"/>
    <property type="project" value="UniProtKB-EC"/>
</dbReference>
<dbReference type="PROSITE" id="PS00599">
    <property type="entry name" value="AA_TRANSFER_CLASS_2"/>
    <property type="match status" value="1"/>
</dbReference>
<dbReference type="GO" id="GO:0017059">
    <property type="term" value="C:serine palmitoyltransferase complex"/>
    <property type="evidence" value="ECO:0007669"/>
    <property type="project" value="TreeGrafter"/>
</dbReference>
<dbReference type="InterPro" id="IPR050087">
    <property type="entry name" value="AON_synthase_class-II"/>
</dbReference>
<keyword evidence="5 7" id="KW-0663">Pyridoxal phosphate</keyword>
<dbReference type="GO" id="GO:0030170">
    <property type="term" value="F:pyridoxal phosphate binding"/>
    <property type="evidence" value="ECO:0007669"/>
    <property type="project" value="InterPro"/>
</dbReference>
<dbReference type="GO" id="GO:0046513">
    <property type="term" value="P:ceramide biosynthetic process"/>
    <property type="evidence" value="ECO:0007669"/>
    <property type="project" value="TreeGrafter"/>
</dbReference>
<dbReference type="EMBL" id="ASPP01042093">
    <property type="protein sequence ID" value="ETO00065.1"/>
    <property type="molecule type" value="Genomic_DNA"/>
</dbReference>
<dbReference type="OrthoDB" id="65434at2759"/>
<name>X6LH55_RETFI</name>
<dbReference type="SUPFAM" id="SSF53383">
    <property type="entry name" value="PLP-dependent transferases"/>
    <property type="match status" value="1"/>
</dbReference>
<dbReference type="Gene3D" id="3.90.1150.10">
    <property type="entry name" value="Aspartate Aminotransferase, domain 1"/>
    <property type="match status" value="1"/>
</dbReference>
<dbReference type="GO" id="GO:0016020">
    <property type="term" value="C:membrane"/>
    <property type="evidence" value="ECO:0007669"/>
    <property type="project" value="GOC"/>
</dbReference>
<sequence length="189" mass="20338">NAGMKWENPDSWFVSDDGDVVILNKDIVQGSDKPSPLAMTEDLPEKDEAHSIGAVGITGRGVCEYSKVNPKDVDVLMGTFTKSFGAIGGYVAGTKKLISAVRSVCASQMFSSGLSPPCVAQVLAAFQVIKTDTGKQRMQRLIKNSNLLRQVLRERGFHVMGDEDSAVVPVIIGHPAKMPAFSRKCLEKG</sequence>
<feature type="domain" description="Aminotransferase class I/classII large" evidence="8">
    <location>
        <begin position="47"/>
        <end position="188"/>
    </location>
</feature>
<evidence type="ECO:0000256" key="4">
    <source>
        <dbReference type="ARBA" id="ARBA00022679"/>
    </source>
</evidence>
<evidence type="ECO:0000256" key="2">
    <source>
        <dbReference type="ARBA" id="ARBA00008392"/>
    </source>
</evidence>
<reference evidence="9 10" key="1">
    <citation type="journal article" date="2013" name="Curr. Biol.">
        <title>The Genome of the Foraminiferan Reticulomyxa filosa.</title>
        <authorList>
            <person name="Glockner G."/>
            <person name="Hulsmann N."/>
            <person name="Schleicher M."/>
            <person name="Noegel A.A."/>
            <person name="Eichinger L."/>
            <person name="Gallinger C."/>
            <person name="Pawlowski J."/>
            <person name="Sierra R."/>
            <person name="Euteneuer U."/>
            <person name="Pillet L."/>
            <person name="Moustafa A."/>
            <person name="Platzer M."/>
            <person name="Groth M."/>
            <person name="Szafranski K."/>
            <person name="Schliwa M."/>
        </authorList>
    </citation>
    <scope>NUCLEOTIDE SEQUENCE [LARGE SCALE GENOMIC DNA]</scope>
</reference>
<dbReference type="InterPro" id="IPR015421">
    <property type="entry name" value="PyrdxlP-dep_Trfase_major"/>
</dbReference>
<accession>X6LH55</accession>
<evidence type="ECO:0000256" key="1">
    <source>
        <dbReference type="ARBA" id="ARBA00001933"/>
    </source>
</evidence>
<dbReference type="Gene3D" id="3.40.640.10">
    <property type="entry name" value="Type I PLP-dependent aspartate aminotransferase-like (Major domain)"/>
    <property type="match status" value="1"/>
</dbReference>
<organism evidence="9 10">
    <name type="scientific">Reticulomyxa filosa</name>
    <dbReference type="NCBI Taxonomy" id="46433"/>
    <lineage>
        <taxon>Eukaryota</taxon>
        <taxon>Sar</taxon>
        <taxon>Rhizaria</taxon>
        <taxon>Retaria</taxon>
        <taxon>Foraminifera</taxon>
        <taxon>Monothalamids</taxon>
        <taxon>Reticulomyxidae</taxon>
        <taxon>Reticulomyxa</taxon>
    </lineage>
</organism>
<gene>
    <name evidence="9" type="ORF">RFI_37394</name>
</gene>
<dbReference type="PANTHER" id="PTHR13693">
    <property type="entry name" value="CLASS II AMINOTRANSFERASE/8-AMINO-7-OXONONANOATE SYNTHASE"/>
    <property type="match status" value="1"/>
</dbReference>
<evidence type="ECO:0000259" key="8">
    <source>
        <dbReference type="Pfam" id="PF00155"/>
    </source>
</evidence>
<keyword evidence="4" id="KW-0808">Transferase</keyword>
<comment type="caution">
    <text evidence="9">The sequence shown here is derived from an EMBL/GenBank/DDBJ whole genome shotgun (WGS) entry which is preliminary data.</text>
</comment>
<evidence type="ECO:0000313" key="9">
    <source>
        <dbReference type="EMBL" id="ETO00065.1"/>
    </source>
</evidence>
<proteinExistence type="inferred from homology"/>
<evidence type="ECO:0000256" key="6">
    <source>
        <dbReference type="ARBA" id="ARBA00048528"/>
    </source>
</evidence>
<feature type="non-terminal residue" evidence="9">
    <location>
        <position position="189"/>
    </location>
</feature>
<keyword evidence="10" id="KW-1185">Reference proteome</keyword>
<dbReference type="InterPro" id="IPR001917">
    <property type="entry name" value="Aminotrans_II_pyridoxalP_BS"/>
</dbReference>
<feature type="non-terminal residue" evidence="9">
    <location>
        <position position="1"/>
    </location>
</feature>
<dbReference type="InterPro" id="IPR004839">
    <property type="entry name" value="Aminotransferase_I/II_large"/>
</dbReference>
<evidence type="ECO:0000313" key="10">
    <source>
        <dbReference type="Proteomes" id="UP000023152"/>
    </source>
</evidence>
<evidence type="ECO:0000256" key="7">
    <source>
        <dbReference type="RuleBase" id="RU003693"/>
    </source>
</evidence>
<protein>
    <recommendedName>
        <fullName evidence="3">serine C-palmitoyltransferase</fullName>
        <ecNumber evidence="3">2.3.1.50</ecNumber>
    </recommendedName>
</protein>
<dbReference type="EC" id="2.3.1.50" evidence="3"/>
<comment type="cofactor">
    <cofactor evidence="1 7">
        <name>pyridoxal 5'-phosphate</name>
        <dbReference type="ChEBI" id="CHEBI:597326"/>
    </cofactor>
</comment>
<comment type="catalytic activity">
    <reaction evidence="6">
        <text>L-serine + hexadecanoyl-CoA + H(+) = 3-oxosphinganine + CO2 + CoA</text>
        <dbReference type="Rhea" id="RHEA:14761"/>
        <dbReference type="ChEBI" id="CHEBI:15378"/>
        <dbReference type="ChEBI" id="CHEBI:16526"/>
        <dbReference type="ChEBI" id="CHEBI:33384"/>
        <dbReference type="ChEBI" id="CHEBI:57287"/>
        <dbReference type="ChEBI" id="CHEBI:57379"/>
        <dbReference type="ChEBI" id="CHEBI:58299"/>
        <dbReference type="EC" id="2.3.1.50"/>
    </reaction>
</comment>
<evidence type="ECO:0000256" key="3">
    <source>
        <dbReference type="ARBA" id="ARBA00013220"/>
    </source>
</evidence>
<dbReference type="GO" id="GO:0046512">
    <property type="term" value="P:sphingosine biosynthetic process"/>
    <property type="evidence" value="ECO:0007669"/>
    <property type="project" value="TreeGrafter"/>
</dbReference>
<evidence type="ECO:0000256" key="5">
    <source>
        <dbReference type="ARBA" id="ARBA00022898"/>
    </source>
</evidence>
<dbReference type="InterPro" id="IPR015422">
    <property type="entry name" value="PyrdxlP-dep_Trfase_small"/>
</dbReference>
<comment type="similarity">
    <text evidence="2 7">Belongs to the class-II pyridoxal-phosphate-dependent aminotransferase family.</text>
</comment>
<dbReference type="AlphaFoldDB" id="X6LH55"/>
<dbReference type="Pfam" id="PF00155">
    <property type="entry name" value="Aminotran_1_2"/>
    <property type="match status" value="1"/>
</dbReference>
<dbReference type="InterPro" id="IPR015424">
    <property type="entry name" value="PyrdxlP-dep_Trfase"/>
</dbReference>